<dbReference type="InterPro" id="IPR053926">
    <property type="entry name" value="RecX_HTH_1st"/>
</dbReference>
<gene>
    <name evidence="5" type="primary">recX</name>
    <name evidence="10" type="ORF">GCM10008933_27190</name>
</gene>
<accession>A0ABN0YH27</accession>
<dbReference type="Pfam" id="PF02631">
    <property type="entry name" value="RecX_HTH2"/>
    <property type="match status" value="1"/>
</dbReference>
<feature type="domain" description="RecX second three-helical" evidence="7">
    <location>
        <begin position="174"/>
        <end position="215"/>
    </location>
</feature>
<dbReference type="InterPro" id="IPR053925">
    <property type="entry name" value="RecX_HTH_3rd"/>
</dbReference>
<feature type="domain" description="RecX first three-helical" evidence="9">
    <location>
        <begin position="130"/>
        <end position="167"/>
    </location>
</feature>
<evidence type="ECO:0000313" key="10">
    <source>
        <dbReference type="EMBL" id="GAA0394944.1"/>
    </source>
</evidence>
<proteinExistence type="inferred from homology"/>
<reference evidence="10 11" key="1">
    <citation type="journal article" date="2019" name="Int. J. Syst. Evol. Microbiol.">
        <title>The Global Catalogue of Microorganisms (GCM) 10K type strain sequencing project: providing services to taxonomists for standard genome sequencing and annotation.</title>
        <authorList>
            <consortium name="The Broad Institute Genomics Platform"/>
            <consortium name="The Broad Institute Genome Sequencing Center for Infectious Disease"/>
            <person name="Wu L."/>
            <person name="Ma J."/>
        </authorList>
    </citation>
    <scope>NUCLEOTIDE SEQUENCE [LARGE SCALE GENOMIC DNA]</scope>
    <source>
        <strain evidence="10 11">JCM 12774</strain>
    </source>
</reference>
<feature type="compositionally biased region" description="Basic residues" evidence="6">
    <location>
        <begin position="1"/>
        <end position="11"/>
    </location>
</feature>
<keyword evidence="11" id="KW-1185">Reference proteome</keyword>
<evidence type="ECO:0000256" key="1">
    <source>
        <dbReference type="ARBA" id="ARBA00004496"/>
    </source>
</evidence>
<feature type="domain" description="RecX third three-helical" evidence="8">
    <location>
        <begin position="221"/>
        <end position="267"/>
    </location>
</feature>
<comment type="caution">
    <text evidence="10">The sequence shown here is derived from an EMBL/GenBank/DDBJ whole genome shotgun (WGS) entry which is preliminary data.</text>
</comment>
<evidence type="ECO:0000256" key="4">
    <source>
        <dbReference type="ARBA" id="ARBA00022490"/>
    </source>
</evidence>
<evidence type="ECO:0000259" key="9">
    <source>
        <dbReference type="Pfam" id="PF21982"/>
    </source>
</evidence>
<keyword evidence="4 5" id="KW-0963">Cytoplasm</keyword>
<evidence type="ECO:0000256" key="3">
    <source>
        <dbReference type="ARBA" id="ARBA00018111"/>
    </source>
</evidence>
<comment type="similarity">
    <text evidence="2 5">Belongs to the RecX family.</text>
</comment>
<dbReference type="PANTHER" id="PTHR33602">
    <property type="entry name" value="REGULATORY PROTEIN RECX FAMILY PROTEIN"/>
    <property type="match status" value="1"/>
</dbReference>
<evidence type="ECO:0000256" key="5">
    <source>
        <dbReference type="HAMAP-Rule" id="MF_01114"/>
    </source>
</evidence>
<evidence type="ECO:0000256" key="6">
    <source>
        <dbReference type="SAM" id="MobiDB-lite"/>
    </source>
</evidence>
<dbReference type="InterPro" id="IPR053924">
    <property type="entry name" value="RecX_HTH_2nd"/>
</dbReference>
<evidence type="ECO:0000259" key="7">
    <source>
        <dbReference type="Pfam" id="PF02631"/>
    </source>
</evidence>
<comment type="subcellular location">
    <subcellularLocation>
        <location evidence="1 5">Cytoplasm</location>
    </subcellularLocation>
</comment>
<evidence type="ECO:0000259" key="8">
    <source>
        <dbReference type="Pfam" id="PF21981"/>
    </source>
</evidence>
<organism evidence="10 11">
    <name type="scientific">Paenibacillus motobuensis</name>
    <dbReference type="NCBI Taxonomy" id="295324"/>
    <lineage>
        <taxon>Bacteria</taxon>
        <taxon>Bacillati</taxon>
        <taxon>Bacillota</taxon>
        <taxon>Bacilli</taxon>
        <taxon>Bacillales</taxon>
        <taxon>Paenibacillaceae</taxon>
        <taxon>Paenibacillus</taxon>
    </lineage>
</organism>
<feature type="region of interest" description="Disordered" evidence="6">
    <location>
        <begin position="1"/>
        <end position="52"/>
    </location>
</feature>
<dbReference type="HAMAP" id="MF_01114">
    <property type="entry name" value="RecX"/>
    <property type="match status" value="1"/>
</dbReference>
<dbReference type="PANTHER" id="PTHR33602:SF1">
    <property type="entry name" value="REGULATORY PROTEIN RECX FAMILY PROTEIN"/>
    <property type="match status" value="1"/>
</dbReference>
<evidence type="ECO:0000313" key="11">
    <source>
        <dbReference type="Proteomes" id="UP001500340"/>
    </source>
</evidence>
<dbReference type="InterPro" id="IPR036388">
    <property type="entry name" value="WH-like_DNA-bd_sf"/>
</dbReference>
<feature type="compositionally biased region" description="Basic and acidic residues" evidence="6">
    <location>
        <begin position="35"/>
        <end position="47"/>
    </location>
</feature>
<dbReference type="EMBL" id="BAAACX010000009">
    <property type="protein sequence ID" value="GAA0394944.1"/>
    <property type="molecule type" value="Genomic_DNA"/>
</dbReference>
<name>A0ABN0YH27_9BACL</name>
<dbReference type="Pfam" id="PF21982">
    <property type="entry name" value="RecX_HTH1"/>
    <property type="match status" value="1"/>
</dbReference>
<dbReference type="Gene3D" id="1.10.10.10">
    <property type="entry name" value="Winged helix-like DNA-binding domain superfamily/Winged helix DNA-binding domain"/>
    <property type="match status" value="3"/>
</dbReference>
<dbReference type="RefSeq" id="WP_343861889.1">
    <property type="nucleotide sequence ID" value="NZ_BAAACX010000009.1"/>
</dbReference>
<dbReference type="Pfam" id="PF21981">
    <property type="entry name" value="RecX_HTH3"/>
    <property type="match status" value="1"/>
</dbReference>
<comment type="function">
    <text evidence="5">Modulates RecA activity.</text>
</comment>
<protein>
    <recommendedName>
        <fullName evidence="3 5">Regulatory protein RecX</fullName>
    </recommendedName>
</protein>
<dbReference type="Proteomes" id="UP001500340">
    <property type="component" value="Unassembled WGS sequence"/>
</dbReference>
<sequence length="285" mass="33213">MEQRFGKHRSKAYTGAGKDSEENEIIDISDPGSWENRRSYKDEEQERGASSLVEAEGNDLSVFPEGEELTITSVQLLKSPKFRYRIYFGPFQVEVHEDVMVKYRMMKGTVFTKHELEEIVIADERQRGYGEALKYLSRKPRTSFEIETRLKEKGWSEETISEVIERLIQERWINDAAYAQEWAGQRLRSRGKGKAWIRYELRQKGISKPLIEEALGQVSEDDEYDSAMQLAQRKWRTVSGETADKKRKIGAFLMRRGFSGQLAGKVLRELIQKDGIEDRDEWEDL</sequence>
<dbReference type="InterPro" id="IPR003783">
    <property type="entry name" value="Regulatory_RecX"/>
</dbReference>
<evidence type="ECO:0000256" key="2">
    <source>
        <dbReference type="ARBA" id="ARBA00009695"/>
    </source>
</evidence>